<feature type="domain" description="Guanylate cyclase" evidence="4">
    <location>
        <begin position="99"/>
        <end position="230"/>
    </location>
</feature>
<sequence length="1153" mass="128093">MPRTDAYPMKCPVCHSVVDKDETACHVCGCRLGLLCDACGTINRSASKFCNACGRPLTGSPDPFSRPNRPVDHEYPTVSKVSPQSPRGPTGGSERKQVTVLFSDLSGYTALCERLDPEDVREMMSLIFKEIVGIIIRYEGYIDRIIGDEVLAVFGIPRIHEDDPIRAIRAALDIHSTVSGMSERFERQLEGPLAMHSGIATGLVVTGEIDLATGRHGITGETVNRASVLTTLAASDEILVGPGTMALTSGFFLFEKRSPGADDGNADIIDAYRVRSAEKKPDKIRRLRGLRSRLIGREAEMTALREAMAEASRGRGCCVFIEGDAGTGKSRLIYEFKKKLVPKHVQWLQGNAYTFTQAMPYSPLIELLGRAVDLREGDSETVVRQKLVEILRPLEGEDGPIAHVLERLFIHSRDNTINITPEAWKLKLRQALIQLAISYSQDGVTIICIEDLHWADPSTVDLLRMMLNNAALPVFFLISYRPGLLTFNHRQITNPYYRNQYILIEDLPPEKSEAMVRSLLQTEEVPRRLLAFIADHLGGNPFFLEELINSLVDDGILKKNGNRWQVRGIIGDTAFSSNISSVIAARLDSLGDADKRIVQEASAIGRRFSPAVLKRISANPKRIDGSVALLKLLGLIFDGNDPGEDVYVFKHALVQEVAYKSLLKRQRKNLHERIGRVLERQGAERIDALCEPLAFHFSNGHSLAKAVNYLKLSGRKGLKKYAVIESHNYYEKAYQLLTDKARPVDDAASRILELLLEWFFVFHLRGHYGDVLTLLERHESSAMNSPDLQLKGMYFACLGWAHQRREHLDSSRRCLLEAIAIGEQITSYKVIAYANACLIWTCTDLGRLDEALVFAGKAEAASRFFESEDSSWFFETGQNLVRFVLTGTAIAHWFRGDCRQCHKLGDRLLAYGESAGDVNSLSEGHLAHGMGCFAAGDYRAAIEKCITAIDNSGDPLFDVNARFLMAYAHLSLGEVPQAEKKLQEIITFCRQSGYEYIGTSANALASVIAVARGEIATGVKTLKRHAGQHLANGKIYHAQTFHYMLGSIFLQIAMREGRLTPGMVLKNLSFFLVNLPRAARHAEHHFKTAIRIASQINAMGIKGQACLDLGRLYLSRKNHDLALPLIKESIALFKQLGADSHQQRATAVLNTVE</sequence>
<keyword evidence="1" id="KW-0547">Nucleotide-binding</keyword>
<dbReference type="SUPFAM" id="SSF52540">
    <property type="entry name" value="P-loop containing nucleoside triphosphate hydrolases"/>
    <property type="match status" value="1"/>
</dbReference>
<evidence type="ECO:0000313" key="5">
    <source>
        <dbReference type="EMBL" id="BBO72112.1"/>
    </source>
</evidence>
<gene>
    <name evidence="5" type="ORF">DSCA_60420</name>
</gene>
<dbReference type="SMART" id="SM00044">
    <property type="entry name" value="CYCc"/>
    <property type="match status" value="1"/>
</dbReference>
<accession>A0A5K7YQQ2</accession>
<dbReference type="GO" id="GO:0009190">
    <property type="term" value="P:cyclic nucleotide biosynthetic process"/>
    <property type="evidence" value="ECO:0007669"/>
    <property type="project" value="InterPro"/>
</dbReference>
<dbReference type="Pfam" id="PF00211">
    <property type="entry name" value="Guanylate_cyc"/>
    <property type="match status" value="1"/>
</dbReference>
<dbReference type="InterPro" id="IPR029787">
    <property type="entry name" value="Nucleotide_cyclase"/>
</dbReference>
<keyword evidence="2" id="KW-0067">ATP-binding</keyword>
<dbReference type="InterPro" id="IPR027417">
    <property type="entry name" value="P-loop_NTPase"/>
</dbReference>
<evidence type="ECO:0000256" key="2">
    <source>
        <dbReference type="ARBA" id="ARBA00022840"/>
    </source>
</evidence>
<dbReference type="GO" id="GO:0035556">
    <property type="term" value="P:intracellular signal transduction"/>
    <property type="evidence" value="ECO:0007669"/>
    <property type="project" value="InterPro"/>
</dbReference>
<evidence type="ECO:0000313" key="6">
    <source>
        <dbReference type="Proteomes" id="UP000427906"/>
    </source>
</evidence>
<dbReference type="Gene3D" id="3.30.70.1230">
    <property type="entry name" value="Nucleotide cyclase"/>
    <property type="match status" value="1"/>
</dbReference>
<dbReference type="PANTHER" id="PTHR16305:SF28">
    <property type="entry name" value="GUANYLATE CYCLASE DOMAIN-CONTAINING PROTEIN"/>
    <property type="match status" value="1"/>
</dbReference>
<organism evidence="5 6">
    <name type="scientific">Desulfosarcina alkanivorans</name>
    <dbReference type="NCBI Taxonomy" id="571177"/>
    <lineage>
        <taxon>Bacteria</taxon>
        <taxon>Pseudomonadati</taxon>
        <taxon>Thermodesulfobacteriota</taxon>
        <taxon>Desulfobacteria</taxon>
        <taxon>Desulfobacterales</taxon>
        <taxon>Desulfosarcinaceae</taxon>
        <taxon>Desulfosarcina</taxon>
    </lineage>
</organism>
<dbReference type="GO" id="GO:0004016">
    <property type="term" value="F:adenylate cyclase activity"/>
    <property type="evidence" value="ECO:0007669"/>
    <property type="project" value="UniProtKB-ARBA"/>
</dbReference>
<name>A0A5K7YQQ2_9BACT</name>
<dbReference type="SMART" id="SM00028">
    <property type="entry name" value="TPR"/>
    <property type="match status" value="4"/>
</dbReference>
<feature type="region of interest" description="Disordered" evidence="3">
    <location>
        <begin position="61"/>
        <end position="95"/>
    </location>
</feature>
<dbReference type="GO" id="GO:0005737">
    <property type="term" value="C:cytoplasm"/>
    <property type="evidence" value="ECO:0007669"/>
    <property type="project" value="TreeGrafter"/>
</dbReference>
<dbReference type="KEGG" id="dalk:DSCA_60420"/>
<dbReference type="InterPro" id="IPR001054">
    <property type="entry name" value="A/G_cyclase"/>
</dbReference>
<dbReference type="InterPro" id="IPR011990">
    <property type="entry name" value="TPR-like_helical_dom_sf"/>
</dbReference>
<dbReference type="GO" id="GO:0005524">
    <property type="term" value="F:ATP binding"/>
    <property type="evidence" value="ECO:0007669"/>
    <property type="project" value="UniProtKB-KW"/>
</dbReference>
<evidence type="ECO:0000256" key="3">
    <source>
        <dbReference type="SAM" id="MobiDB-lite"/>
    </source>
</evidence>
<dbReference type="Proteomes" id="UP000427906">
    <property type="component" value="Chromosome"/>
</dbReference>
<protein>
    <recommendedName>
        <fullName evidence="4">Guanylate cyclase domain-containing protein</fullName>
    </recommendedName>
</protein>
<keyword evidence="6" id="KW-1185">Reference proteome</keyword>
<dbReference type="CDD" id="cd07302">
    <property type="entry name" value="CHD"/>
    <property type="match status" value="1"/>
</dbReference>
<dbReference type="PROSITE" id="PS50125">
    <property type="entry name" value="GUANYLATE_CYCLASE_2"/>
    <property type="match status" value="1"/>
</dbReference>
<proteinExistence type="predicted"/>
<evidence type="ECO:0000259" key="4">
    <source>
        <dbReference type="PROSITE" id="PS50125"/>
    </source>
</evidence>
<dbReference type="SUPFAM" id="SSF48452">
    <property type="entry name" value="TPR-like"/>
    <property type="match status" value="2"/>
</dbReference>
<reference evidence="5 6" key="1">
    <citation type="submission" date="2019-11" db="EMBL/GenBank/DDBJ databases">
        <title>Comparative genomics of hydrocarbon-degrading Desulfosarcina strains.</title>
        <authorList>
            <person name="Watanabe M."/>
            <person name="Kojima H."/>
            <person name="Fukui M."/>
        </authorList>
    </citation>
    <scope>NUCLEOTIDE SEQUENCE [LARGE SCALE GENOMIC DNA]</scope>
    <source>
        <strain evidence="5 6">PL12</strain>
    </source>
</reference>
<evidence type="ECO:0000256" key="1">
    <source>
        <dbReference type="ARBA" id="ARBA00022741"/>
    </source>
</evidence>
<dbReference type="Gene3D" id="1.25.40.10">
    <property type="entry name" value="Tetratricopeptide repeat domain"/>
    <property type="match status" value="2"/>
</dbReference>
<dbReference type="SUPFAM" id="SSF55073">
    <property type="entry name" value="Nucleotide cyclase"/>
    <property type="match status" value="1"/>
</dbReference>
<dbReference type="EMBL" id="AP021874">
    <property type="protein sequence ID" value="BBO72112.1"/>
    <property type="molecule type" value="Genomic_DNA"/>
</dbReference>
<dbReference type="Pfam" id="PF13191">
    <property type="entry name" value="AAA_16"/>
    <property type="match status" value="1"/>
</dbReference>
<dbReference type="InterPro" id="IPR019734">
    <property type="entry name" value="TPR_rpt"/>
</dbReference>
<dbReference type="PANTHER" id="PTHR16305">
    <property type="entry name" value="TESTICULAR SOLUBLE ADENYLYL CYCLASE"/>
    <property type="match status" value="1"/>
</dbReference>
<dbReference type="AlphaFoldDB" id="A0A5K7YQQ2"/>
<dbReference type="InterPro" id="IPR041664">
    <property type="entry name" value="AAA_16"/>
</dbReference>